<dbReference type="GO" id="GO:0005576">
    <property type="term" value="C:extracellular region"/>
    <property type="evidence" value="ECO:0007669"/>
    <property type="project" value="UniProtKB-SubCell"/>
</dbReference>
<feature type="chain" id="PRO_5004957599" evidence="3">
    <location>
        <begin position="23"/>
        <end position="82"/>
    </location>
</feature>
<name>X5IH04_CONGE</name>
<evidence type="ECO:0000256" key="3">
    <source>
        <dbReference type="SAM" id="SignalP"/>
    </source>
</evidence>
<evidence type="ECO:0000313" key="4">
    <source>
        <dbReference type="EMBL" id="BAO65626.1"/>
    </source>
</evidence>
<dbReference type="AlphaFoldDB" id="X5IH04"/>
<dbReference type="EMBL" id="AB910858">
    <property type="protein sequence ID" value="BAO65626.1"/>
    <property type="molecule type" value="mRNA"/>
</dbReference>
<comment type="subcellular location">
    <subcellularLocation>
        <location evidence="1">Secreted</location>
    </subcellularLocation>
</comment>
<evidence type="ECO:0000256" key="2">
    <source>
        <dbReference type="ARBA" id="ARBA00022525"/>
    </source>
</evidence>
<dbReference type="InterPro" id="IPR004214">
    <property type="entry name" value="Conotoxin"/>
</dbReference>
<reference evidence="4" key="1">
    <citation type="journal article" date="2014" name="Nat. Commun.">
        <title>Evolution of separate predation- and defence-evoked venoms in carnivorous cone snails.</title>
        <authorList>
            <person name="Dutertre S."/>
            <person name="Jin A.-H."/>
            <person name="Vetter I."/>
            <person name="Hamilton B."/>
            <person name="Sunagar K."/>
            <person name="Lavergne V."/>
            <person name="Dutertre V."/>
            <person name="Fry B.G."/>
            <person name="Antunes A."/>
            <person name="Venter D.J."/>
            <person name="Alewood P.F."/>
            <person name="Lewis R.J."/>
        </authorList>
    </citation>
    <scope>NUCLEOTIDE SEQUENCE</scope>
    <source>
        <strain evidence="4">G093</strain>
        <tissue evidence="4">Venom duct</tissue>
    </source>
</reference>
<dbReference type="GO" id="GO:0008200">
    <property type="term" value="F:ion channel inhibitor activity"/>
    <property type="evidence" value="ECO:0007669"/>
    <property type="project" value="InterPro"/>
</dbReference>
<organism evidence="4">
    <name type="scientific">Conus geographus</name>
    <name type="common">Geography cone</name>
    <name type="synonym">Nubecula geographus</name>
    <dbReference type="NCBI Taxonomy" id="6491"/>
    <lineage>
        <taxon>Eukaryota</taxon>
        <taxon>Metazoa</taxon>
        <taxon>Spiralia</taxon>
        <taxon>Lophotrochozoa</taxon>
        <taxon>Mollusca</taxon>
        <taxon>Gastropoda</taxon>
        <taxon>Caenogastropoda</taxon>
        <taxon>Neogastropoda</taxon>
        <taxon>Conoidea</taxon>
        <taxon>Conidae</taxon>
        <taxon>Conus</taxon>
        <taxon>Gastridium</taxon>
    </lineage>
</organism>
<keyword evidence="3" id="KW-0732">Signal</keyword>
<keyword evidence="2" id="KW-0964">Secreted</keyword>
<sequence length="82" mass="9242">MNLTCVLIINVLFLTACQVITADDSRDKQIYRAVRSRDGMRNFRSSRPCANLGRACDTVPCCLGVRCFESRTPTCRLKQRGV</sequence>
<evidence type="ECO:0000256" key="1">
    <source>
        <dbReference type="ARBA" id="ARBA00004613"/>
    </source>
</evidence>
<feature type="signal peptide" evidence="3">
    <location>
        <begin position="1"/>
        <end position="22"/>
    </location>
</feature>
<dbReference type="Pfam" id="PF02950">
    <property type="entry name" value="Conotoxin"/>
    <property type="match status" value="1"/>
</dbReference>
<accession>X5IH04</accession>
<proteinExistence type="evidence at transcript level"/>
<protein>
    <submittedName>
        <fullName evidence="4">G093 VD Superfamily O1-variant1 precursor conopeptide</fullName>
    </submittedName>
</protein>